<dbReference type="PANTHER" id="PTHR46068">
    <property type="entry name" value="PROTEIN CBG27172"/>
    <property type="match status" value="1"/>
</dbReference>
<accession>A0A7T8KG75</accession>
<organism evidence="1 2">
    <name type="scientific">Caligus rogercresseyi</name>
    <name type="common">Sea louse</name>
    <dbReference type="NCBI Taxonomy" id="217165"/>
    <lineage>
        <taxon>Eukaryota</taxon>
        <taxon>Metazoa</taxon>
        <taxon>Ecdysozoa</taxon>
        <taxon>Arthropoda</taxon>
        <taxon>Crustacea</taxon>
        <taxon>Multicrustacea</taxon>
        <taxon>Hexanauplia</taxon>
        <taxon>Copepoda</taxon>
        <taxon>Siphonostomatoida</taxon>
        <taxon>Caligidae</taxon>
        <taxon>Caligus</taxon>
    </lineage>
</organism>
<evidence type="ECO:0000313" key="1">
    <source>
        <dbReference type="EMBL" id="QQP55347.1"/>
    </source>
</evidence>
<evidence type="ECO:0000313" key="2">
    <source>
        <dbReference type="Proteomes" id="UP000595437"/>
    </source>
</evidence>
<dbReference type="AlphaFoldDB" id="A0A7T8KG75"/>
<sequence length="215" mass="24673">MKQLVRTPRLTKVVTGKIHRNPARSMNKIAQEYYIFARSIGRVVKADLDMKPIKYRRIHLLNEATRVKRKARSNGTQTTLKLFETSKKFNSQNDRILFRIASKITDKYQKRLPDAEAGICDCLGAVASNGKKSSWLRITDGVKINKIVYLDFLKTKVFPWIQEKFGGVPVCFQQDGAQTHTEKTVQDWCAANSYHFWSKDLWPTSSPDCSPLDFA</sequence>
<proteinExistence type="predicted"/>
<feature type="non-terminal residue" evidence="1">
    <location>
        <position position="215"/>
    </location>
</feature>
<dbReference type="GO" id="GO:0003676">
    <property type="term" value="F:nucleic acid binding"/>
    <property type="evidence" value="ECO:0007669"/>
    <property type="project" value="InterPro"/>
</dbReference>
<keyword evidence="2" id="KW-1185">Reference proteome</keyword>
<gene>
    <name evidence="1" type="ORF">FKW44_008494</name>
</gene>
<reference evidence="2" key="1">
    <citation type="submission" date="2021-01" db="EMBL/GenBank/DDBJ databases">
        <title>Caligus Genome Assembly.</title>
        <authorList>
            <person name="Gallardo-Escarate C."/>
        </authorList>
    </citation>
    <scope>NUCLEOTIDE SEQUENCE [LARGE SCALE GENOMIC DNA]</scope>
</reference>
<dbReference type="Gene3D" id="3.30.420.10">
    <property type="entry name" value="Ribonuclease H-like superfamily/Ribonuclease H"/>
    <property type="match status" value="1"/>
</dbReference>
<feature type="non-terminal residue" evidence="1">
    <location>
        <position position="1"/>
    </location>
</feature>
<dbReference type="OrthoDB" id="5843405at2759"/>
<dbReference type="Proteomes" id="UP000595437">
    <property type="component" value="Chromosome 5"/>
</dbReference>
<dbReference type="PANTHER" id="PTHR46068:SF1">
    <property type="entry name" value="TRANSPOSASE IS30-LIKE HTH DOMAIN-CONTAINING PROTEIN"/>
    <property type="match status" value="1"/>
</dbReference>
<protein>
    <submittedName>
        <fullName evidence="1">Transposable element</fullName>
    </submittedName>
</protein>
<dbReference type="EMBL" id="CP045894">
    <property type="protein sequence ID" value="QQP55347.1"/>
    <property type="molecule type" value="Genomic_DNA"/>
</dbReference>
<dbReference type="InterPro" id="IPR036397">
    <property type="entry name" value="RNaseH_sf"/>
</dbReference>
<name>A0A7T8KG75_CALRO</name>